<dbReference type="GO" id="GO:0006313">
    <property type="term" value="P:DNA transposition"/>
    <property type="evidence" value="ECO:0007669"/>
    <property type="project" value="InterPro"/>
</dbReference>
<keyword evidence="4" id="KW-1185">Reference proteome</keyword>
<keyword evidence="1" id="KW-0812">Transmembrane</keyword>
<dbReference type="Proteomes" id="UP000001974">
    <property type="component" value="Chromosome"/>
</dbReference>
<dbReference type="GO" id="GO:0003677">
    <property type="term" value="F:DNA binding"/>
    <property type="evidence" value="ECO:0007669"/>
    <property type="project" value="InterPro"/>
</dbReference>
<dbReference type="AlphaFoldDB" id="Q7LXH0"/>
<evidence type="ECO:0000256" key="1">
    <source>
        <dbReference type="SAM" id="Phobius"/>
    </source>
</evidence>
<dbReference type="GO" id="GO:0004803">
    <property type="term" value="F:transposase activity"/>
    <property type="evidence" value="ECO:0007669"/>
    <property type="project" value="InterPro"/>
</dbReference>
<dbReference type="EMBL" id="AE006641">
    <property type="protein sequence ID" value="AAK41101.1"/>
    <property type="molecule type" value="Genomic_DNA"/>
</dbReference>
<dbReference type="EnsemblBacteria" id="AAK41101">
    <property type="protein sequence ID" value="AAK41101"/>
    <property type="gene ID" value="SSO0803"/>
</dbReference>
<feature type="domain" description="Transposase IS116/IS110/IS902 C-terminal" evidence="2">
    <location>
        <begin position="23"/>
        <end position="63"/>
    </location>
</feature>
<dbReference type="InterPro" id="IPR003346">
    <property type="entry name" value="Transposase_20"/>
</dbReference>
<dbReference type="InParanoid" id="Q7LXH0"/>
<keyword evidence="1" id="KW-1133">Transmembrane helix</keyword>
<name>Q7LXH0_SACS2</name>
<keyword evidence="1" id="KW-0472">Membrane</keyword>
<dbReference type="KEGG" id="sso:SSO0803"/>
<feature type="transmembrane region" description="Helical" evidence="1">
    <location>
        <begin position="74"/>
        <end position="96"/>
    </location>
</feature>
<evidence type="ECO:0000313" key="4">
    <source>
        <dbReference type="Proteomes" id="UP000001974"/>
    </source>
</evidence>
<accession>Q7LXH0</accession>
<sequence>MMLGVLMIRGSLWLIVVLILLLSGGSVVSRGVSRRGDAVLRRAFYLAALTAIKVNPVIKRFYEEHKGRLKGKKLIVACAMLLLLGLCCIIISHLMLTGDDEGFCLHK</sequence>
<gene>
    <name evidence="3" type="ordered locus">SSO0803</name>
</gene>
<reference evidence="4" key="1">
    <citation type="journal article" date="2001" name="Proc. Natl. Acad. Sci. U.S.A.">
        <title>The complete genome of the crenarchaeon Sulfolobus solfataricus P2.</title>
        <authorList>
            <person name="She Q."/>
            <person name="Singh R.K."/>
            <person name="Confalonieri F."/>
            <person name="Zivanovic Y."/>
            <person name="Allard G."/>
            <person name="Awayez M.J."/>
            <person name="Chan-Weiher C.C.-Y."/>
            <person name="Clausen I.G."/>
            <person name="Curtis B.A."/>
            <person name="De Moors A."/>
            <person name="Erauso G."/>
            <person name="Fletcher C."/>
            <person name="Gordon P.M.K."/>
            <person name="Heikamp-de Jong I."/>
            <person name="Jeffries A.C."/>
            <person name="Kozera C.J."/>
            <person name="Medina N."/>
            <person name="Peng X."/>
            <person name="Thi-Ngoc H.P."/>
            <person name="Redder P."/>
            <person name="Schenk M.E."/>
            <person name="Theriault C."/>
            <person name="Tolstrup N."/>
            <person name="Charlebois R.L."/>
            <person name="Doolittle W.F."/>
            <person name="Duguet M."/>
            <person name="Gaasterland T."/>
            <person name="Garrett R.A."/>
            <person name="Ragan M.A."/>
            <person name="Sensen C.W."/>
            <person name="Van der Oost J."/>
        </authorList>
    </citation>
    <scope>NUCLEOTIDE SEQUENCE [LARGE SCALE GENOMIC DNA]</scope>
    <source>
        <strain evidence="4">ATCC 35092 / DSM 1617 / JCM 11322 / P2</strain>
    </source>
</reference>
<organism evidence="3 4">
    <name type="scientific">Saccharolobus solfataricus (strain ATCC 35092 / DSM 1617 / JCM 11322 / P2)</name>
    <name type="common">Sulfolobus solfataricus</name>
    <dbReference type="NCBI Taxonomy" id="273057"/>
    <lineage>
        <taxon>Archaea</taxon>
        <taxon>Thermoproteota</taxon>
        <taxon>Thermoprotei</taxon>
        <taxon>Sulfolobales</taxon>
        <taxon>Sulfolobaceae</taxon>
        <taxon>Saccharolobus</taxon>
    </lineage>
</organism>
<dbReference type="eggNOG" id="arCOG03585">
    <property type="taxonomic scope" value="Archaea"/>
</dbReference>
<dbReference type="InterPro" id="IPR047650">
    <property type="entry name" value="Transpos_IS110"/>
</dbReference>
<proteinExistence type="predicted"/>
<dbReference type="PANTHER" id="PTHR33055">
    <property type="entry name" value="TRANSPOSASE FOR INSERTION SEQUENCE ELEMENT IS1111A"/>
    <property type="match status" value="1"/>
</dbReference>
<dbReference type="PANTHER" id="PTHR33055:SF13">
    <property type="entry name" value="TRANSPOSASE"/>
    <property type="match status" value="1"/>
</dbReference>
<protein>
    <submittedName>
        <fullName evidence="3">Partial transposase in ISC1190</fullName>
    </submittedName>
</protein>
<evidence type="ECO:0000313" key="3">
    <source>
        <dbReference type="EMBL" id="AAK41101.1"/>
    </source>
</evidence>
<dbReference type="PaxDb" id="273057-SSO0803"/>
<dbReference type="PIR" id="F90230">
    <property type="entry name" value="F90230"/>
</dbReference>
<evidence type="ECO:0000259" key="2">
    <source>
        <dbReference type="Pfam" id="PF02371"/>
    </source>
</evidence>
<dbReference type="Pfam" id="PF02371">
    <property type="entry name" value="Transposase_20"/>
    <property type="match status" value="1"/>
</dbReference>
<dbReference type="HOGENOM" id="CLU_2204233_0_0_2"/>